<accession>A0ABS0AE50</accession>
<evidence type="ECO:0000259" key="3">
    <source>
        <dbReference type="Pfam" id="PF13511"/>
    </source>
</evidence>
<keyword evidence="5" id="KW-1185">Reference proteome</keyword>
<dbReference type="EMBL" id="ARXR01000002">
    <property type="protein sequence ID" value="MBF5051771.1"/>
    <property type="molecule type" value="Genomic_DNA"/>
</dbReference>
<feature type="signal peptide" evidence="2">
    <location>
        <begin position="1"/>
        <end position="21"/>
    </location>
</feature>
<evidence type="ECO:0000313" key="5">
    <source>
        <dbReference type="Proteomes" id="UP000644441"/>
    </source>
</evidence>
<protein>
    <recommendedName>
        <fullName evidence="3">DUF4124 domain-containing protein</fullName>
    </recommendedName>
</protein>
<sequence length="180" mass="19413">MSLMKTWWPLLLLTVPILAVAQTTDRPDSGSNGIYRTLDADGNVVFTDNPPDKKRAEEVKVGPTNTMDSPPVERRAASRGDAPPEPPEPPDTGYEAVSITAPDAGANLRLPQDNPIQVQVSLSPSLKSGHRLVILDNGTPLEGTAMDFPNPGEHTLVAQVRDGDGTVLIESEPVLFYPRR</sequence>
<gene>
    <name evidence="4" type="ORF">ISO4_00373</name>
</gene>
<evidence type="ECO:0000256" key="2">
    <source>
        <dbReference type="SAM" id="SignalP"/>
    </source>
</evidence>
<reference evidence="4 5" key="1">
    <citation type="submission" date="2012-09" db="EMBL/GenBank/DDBJ databases">
        <title>Genome Sequence of alkane-degrading Bacterium Alcanivorax venustensis ISO4.</title>
        <authorList>
            <person name="Lai Q."/>
            <person name="Shao Z."/>
        </authorList>
    </citation>
    <scope>NUCLEOTIDE SEQUENCE [LARGE SCALE GENOMIC DNA]</scope>
    <source>
        <strain evidence="4 5">ISO4</strain>
    </source>
</reference>
<evidence type="ECO:0000256" key="1">
    <source>
        <dbReference type="SAM" id="MobiDB-lite"/>
    </source>
</evidence>
<dbReference type="Proteomes" id="UP000644441">
    <property type="component" value="Unassembled WGS sequence"/>
</dbReference>
<name>A0ABS0AE50_9GAMM</name>
<organism evidence="4 5">
    <name type="scientific">Alloalcanivorax venustensis ISO4</name>
    <dbReference type="NCBI Taxonomy" id="1177184"/>
    <lineage>
        <taxon>Bacteria</taxon>
        <taxon>Pseudomonadati</taxon>
        <taxon>Pseudomonadota</taxon>
        <taxon>Gammaproteobacteria</taxon>
        <taxon>Oceanospirillales</taxon>
        <taxon>Alcanivoracaceae</taxon>
        <taxon>Alloalcanivorax</taxon>
    </lineage>
</organism>
<dbReference type="InterPro" id="IPR025392">
    <property type="entry name" value="DUF4124"/>
</dbReference>
<proteinExistence type="predicted"/>
<feature type="region of interest" description="Disordered" evidence="1">
    <location>
        <begin position="42"/>
        <end position="95"/>
    </location>
</feature>
<feature type="compositionally biased region" description="Basic and acidic residues" evidence="1">
    <location>
        <begin position="50"/>
        <end position="60"/>
    </location>
</feature>
<comment type="caution">
    <text evidence="4">The sequence shown here is derived from an EMBL/GenBank/DDBJ whole genome shotgun (WGS) entry which is preliminary data.</text>
</comment>
<keyword evidence="2" id="KW-0732">Signal</keyword>
<evidence type="ECO:0000313" key="4">
    <source>
        <dbReference type="EMBL" id="MBF5051771.1"/>
    </source>
</evidence>
<dbReference type="Pfam" id="PF13511">
    <property type="entry name" value="DUF4124"/>
    <property type="match status" value="1"/>
</dbReference>
<feature type="domain" description="DUF4124" evidence="3">
    <location>
        <begin position="29"/>
        <end position="72"/>
    </location>
</feature>
<feature type="chain" id="PRO_5046501670" description="DUF4124 domain-containing protein" evidence="2">
    <location>
        <begin position="22"/>
        <end position="180"/>
    </location>
</feature>